<dbReference type="Proteomes" id="UP000198597">
    <property type="component" value="Unassembled WGS sequence"/>
</dbReference>
<organism evidence="1 2">
    <name type="scientific">Clostridium gasigenes</name>
    <dbReference type="NCBI Taxonomy" id="94869"/>
    <lineage>
        <taxon>Bacteria</taxon>
        <taxon>Bacillati</taxon>
        <taxon>Bacillota</taxon>
        <taxon>Clostridia</taxon>
        <taxon>Eubacteriales</taxon>
        <taxon>Clostridiaceae</taxon>
        <taxon>Clostridium</taxon>
    </lineage>
</organism>
<accession>A0A1H0MK73</accession>
<evidence type="ECO:0000313" key="1">
    <source>
        <dbReference type="EMBL" id="SDO80858.1"/>
    </source>
</evidence>
<proteinExistence type="predicted"/>
<protein>
    <submittedName>
        <fullName evidence="1">Uncharacterized protein</fullName>
    </submittedName>
</protein>
<gene>
    <name evidence="1" type="ORF">SAMN04488529_101492</name>
</gene>
<keyword evidence="2" id="KW-1185">Reference proteome</keyword>
<evidence type="ECO:0000313" key="2">
    <source>
        <dbReference type="Proteomes" id="UP000198597"/>
    </source>
</evidence>
<sequence length="36" mass="4260">MSIYVLIDYVEECFNRGVEPTFEGLHNFKKIIINKV</sequence>
<dbReference type="EMBL" id="FNJM01000001">
    <property type="protein sequence ID" value="SDO80858.1"/>
    <property type="molecule type" value="Genomic_DNA"/>
</dbReference>
<reference evidence="1 2" key="1">
    <citation type="submission" date="2016-10" db="EMBL/GenBank/DDBJ databases">
        <authorList>
            <person name="de Groot N.N."/>
        </authorList>
    </citation>
    <scope>NUCLEOTIDE SEQUENCE [LARGE SCALE GENOMIC DNA]</scope>
    <source>
        <strain evidence="1 2">DSM 12272</strain>
    </source>
</reference>
<dbReference type="AlphaFoldDB" id="A0A1H0MK73"/>
<dbReference type="STRING" id="94869.SAMN04488529_101492"/>
<name>A0A1H0MK73_9CLOT</name>